<dbReference type="GO" id="GO:0005886">
    <property type="term" value="C:plasma membrane"/>
    <property type="evidence" value="ECO:0007669"/>
    <property type="project" value="TreeGrafter"/>
</dbReference>
<name>K1TYV0_9ZZZZ</name>
<reference evidence="4" key="1">
    <citation type="journal article" date="2013" name="Environ. Microbiol.">
        <title>Microbiota from the distal guts of lean and obese adolescents exhibit partial functional redundancy besides clear differences in community structure.</title>
        <authorList>
            <person name="Ferrer M."/>
            <person name="Ruiz A."/>
            <person name="Lanza F."/>
            <person name="Haange S.B."/>
            <person name="Oberbach A."/>
            <person name="Till H."/>
            <person name="Bargiela R."/>
            <person name="Campoy C."/>
            <person name="Segura M.T."/>
            <person name="Richter M."/>
            <person name="von Bergen M."/>
            <person name="Seifert J."/>
            <person name="Suarez A."/>
        </authorList>
    </citation>
    <scope>NUCLEOTIDE SEQUENCE</scope>
</reference>
<comment type="caution">
    <text evidence="4">The sequence shown here is derived from an EMBL/GenBank/DDBJ whole genome shotgun (WGS) entry which is preliminary data.</text>
</comment>
<dbReference type="PANTHER" id="PTHR30627">
    <property type="entry name" value="PEPTIDOGLYCAN D,D-TRANSPEPTIDASE"/>
    <property type="match status" value="1"/>
</dbReference>
<organism evidence="4">
    <name type="scientific">human gut metagenome</name>
    <dbReference type="NCBI Taxonomy" id="408170"/>
    <lineage>
        <taxon>unclassified sequences</taxon>
        <taxon>metagenomes</taxon>
        <taxon>organismal metagenomes</taxon>
    </lineage>
</organism>
<feature type="non-terminal residue" evidence="4">
    <location>
        <position position="166"/>
    </location>
</feature>
<dbReference type="InterPro" id="IPR001460">
    <property type="entry name" value="PCN-bd_Tpept"/>
</dbReference>
<dbReference type="AlphaFoldDB" id="K1TYV0"/>
<protein>
    <submittedName>
        <fullName evidence="4">Stage V sporulation protein D</fullName>
    </submittedName>
</protein>
<evidence type="ECO:0000313" key="4">
    <source>
        <dbReference type="EMBL" id="EKC71345.1"/>
    </source>
</evidence>
<dbReference type="GO" id="GO:0071555">
    <property type="term" value="P:cell wall organization"/>
    <property type="evidence" value="ECO:0007669"/>
    <property type="project" value="TreeGrafter"/>
</dbReference>
<feature type="domain" description="Penicillin-binding protein transpeptidase" evidence="3">
    <location>
        <begin position="9"/>
        <end position="129"/>
    </location>
</feature>
<dbReference type="Pfam" id="PF00905">
    <property type="entry name" value="Transpeptidase"/>
    <property type="match status" value="1"/>
</dbReference>
<dbReference type="GO" id="GO:0008658">
    <property type="term" value="F:penicillin binding"/>
    <property type="evidence" value="ECO:0007669"/>
    <property type="project" value="InterPro"/>
</dbReference>
<dbReference type="InterPro" id="IPR050515">
    <property type="entry name" value="Beta-lactam/transpept"/>
</dbReference>
<sequence length="166" mass="18102">TDDTGNVVWQAETDIKRQVVSEEVSEQIRAMMENNVGHTGTSNDLDYHGCASAYVAGYRIGGKSGTGEQLDWKGAYKYRPDGDYRKAISFAAILPADDPEILVLVMMDDPRWIIDSASQIVAPVTGNIISQIAPYLGIERDSSYDSNGSVEVPNAIGTRWTSAQVK</sequence>
<dbReference type="InterPro" id="IPR012338">
    <property type="entry name" value="Beta-lactam/transpept-like"/>
</dbReference>
<accession>K1TYV0</accession>
<gene>
    <name evidence="4" type="ORF">LEA_07310</name>
</gene>
<dbReference type="SUPFAM" id="SSF56601">
    <property type="entry name" value="beta-lactamase/transpeptidase-like"/>
    <property type="match status" value="1"/>
</dbReference>
<evidence type="ECO:0000259" key="3">
    <source>
        <dbReference type="Pfam" id="PF00905"/>
    </source>
</evidence>
<dbReference type="PANTHER" id="PTHR30627:SF1">
    <property type="entry name" value="PEPTIDOGLYCAN D,D-TRANSPEPTIDASE FTSI"/>
    <property type="match status" value="1"/>
</dbReference>
<evidence type="ECO:0000256" key="1">
    <source>
        <dbReference type="ARBA" id="ARBA00004370"/>
    </source>
</evidence>
<comment type="subcellular location">
    <subcellularLocation>
        <location evidence="1">Membrane</location>
    </subcellularLocation>
</comment>
<proteinExistence type="predicted"/>
<keyword evidence="2" id="KW-0472">Membrane</keyword>
<dbReference type="Gene3D" id="3.30.450.330">
    <property type="match status" value="1"/>
</dbReference>
<feature type="non-terminal residue" evidence="4">
    <location>
        <position position="1"/>
    </location>
</feature>
<evidence type="ECO:0000256" key="2">
    <source>
        <dbReference type="ARBA" id="ARBA00023136"/>
    </source>
</evidence>
<dbReference type="EMBL" id="AJWY01004810">
    <property type="protein sequence ID" value="EKC71345.1"/>
    <property type="molecule type" value="Genomic_DNA"/>
</dbReference>